<keyword evidence="3" id="KW-1185">Reference proteome</keyword>
<proteinExistence type="predicted"/>
<evidence type="ECO:0000313" key="3">
    <source>
        <dbReference type="Proteomes" id="UP000199152"/>
    </source>
</evidence>
<evidence type="ECO:0000256" key="1">
    <source>
        <dbReference type="SAM" id="MobiDB-lite"/>
    </source>
</evidence>
<feature type="region of interest" description="Disordered" evidence="1">
    <location>
        <begin position="244"/>
        <end position="274"/>
    </location>
</feature>
<reference evidence="3" key="1">
    <citation type="submission" date="2016-10" db="EMBL/GenBank/DDBJ databases">
        <authorList>
            <person name="Varghese N."/>
            <person name="Submissions S."/>
        </authorList>
    </citation>
    <scope>NUCLEOTIDE SEQUENCE [LARGE SCALE GENOMIC DNA]</scope>
    <source>
        <strain evidence="3">DSM 45317</strain>
    </source>
</reference>
<dbReference type="AlphaFoldDB" id="A0A1I4BZG3"/>
<protein>
    <submittedName>
        <fullName evidence="2">Uncharacterized protein</fullName>
    </submittedName>
</protein>
<gene>
    <name evidence="2" type="ORF">SAMN04488085_103259</name>
</gene>
<sequence>MALQTLEQLAQPLLVLGQRGVVPPGAPGIEGHRVVGALADVQPAEDRIAALTHPCTPRSRSSRRGRSSTGCRQPRYEETNPNGGGHVPISGPPVPPGPVTTPPGSSTTGAISHADLVTRNPLTGGARKVTGRWPAPEVMERIRRLSQAAADERIRARLEWLMAAPAAVADELVTIRRTIQQADGVSQRLRTRRGGSAVQVVDAVGIAALHHDRRTDPEVIDEVGSLPLGRPSSHFRISASYATGRAPNSELGPNEATGCLQPQQDSITSLPSGR</sequence>
<organism evidence="2 3">
    <name type="scientific">Geodermatophilus ruber</name>
    <dbReference type="NCBI Taxonomy" id="504800"/>
    <lineage>
        <taxon>Bacteria</taxon>
        <taxon>Bacillati</taxon>
        <taxon>Actinomycetota</taxon>
        <taxon>Actinomycetes</taxon>
        <taxon>Geodermatophilales</taxon>
        <taxon>Geodermatophilaceae</taxon>
        <taxon>Geodermatophilus</taxon>
    </lineage>
</organism>
<dbReference type="InParanoid" id="A0A1I4BZG3"/>
<dbReference type="Proteomes" id="UP000199152">
    <property type="component" value="Unassembled WGS sequence"/>
</dbReference>
<accession>A0A1I4BZG3</accession>
<feature type="compositionally biased region" description="Polar residues" evidence="1">
    <location>
        <begin position="260"/>
        <end position="274"/>
    </location>
</feature>
<dbReference type="EMBL" id="FOSW01000003">
    <property type="protein sequence ID" value="SFK73790.1"/>
    <property type="molecule type" value="Genomic_DNA"/>
</dbReference>
<dbReference type="STRING" id="504800.SAMN04488085_103259"/>
<feature type="region of interest" description="Disordered" evidence="1">
    <location>
        <begin position="51"/>
        <end position="114"/>
    </location>
</feature>
<evidence type="ECO:0000313" key="2">
    <source>
        <dbReference type="EMBL" id="SFK73790.1"/>
    </source>
</evidence>
<feature type="compositionally biased region" description="Pro residues" evidence="1">
    <location>
        <begin position="90"/>
        <end position="101"/>
    </location>
</feature>
<name>A0A1I4BZG3_9ACTN</name>